<gene>
    <name evidence="2" type="ORF">ACEWY4_001206</name>
</gene>
<feature type="region of interest" description="Disordered" evidence="1">
    <location>
        <begin position="470"/>
        <end position="492"/>
    </location>
</feature>
<sequence length="1006" mass="113511">MQRGDTYIPPSISPHVPVTLVWNNNDFGEETLSGKGTTHNTNGIIIQAVGSLQKTRKRSLQPPPARIDVYTRGQKVNPNAFGENIELGYEKYSGAQIHAHQLDSVYFFMKTSINDHVLPGWTGWNTQLHESDIPQQSKIGYLPVIDASPTNLNTVHTILTRSLEIADKLELNEIVLVMDQAIYAKAQEIRWANSTFMERIVLRMGEFHTCMAYLSCIGKRFGDAGFQDIITEAEVVAAGSMDGILSGHQYNRSIHTHKLMCEALQRLRWQAYLDQLPQDGREAAVKLAVDLQTTFPGDDFDALVMSEKIKTLLSGYDCYIQDNTTNKTFTFWSSYIGMVEDLLVFIRGTREANWSLHLSSVRSILPWFFSYDRINYARYLSAYWMEMVSLEDTHPDANNQLQSGDFVAQRQQSYGFAYTACDQVIEQTVNRDSKTKGGLTGFSLHKGAVHRWTLTHNERAAITVECRDMAGHGSTTKQRAELHDSRSQQDEKDVRNIMTTITNMINPFDPSINPDVLYHITSGKEAPALVSTELNEAKERGEKAFLTFCKKRLQSNEVYIHHPLKKMKLKTFKDVSTTWVTKHKGREIALKADCDLFARLIVIGMSRKINMSEMLTYSLGPLPAALAYFDGSIMKTNKAKLLHFLEGAAHPPATVDSIPRGSTWVWDGMALVQTMKPQPTFGMFADSILRMMVSVATATSSKVVHFVPDTYRTVSIKNAERDRRAVKGRQVLKIYAEDQKIPKQWSQFLACGENKDNLLEFFYTRWCKSAGYLMEDLTIIVGHGGECHALEKITHKGLEITPIHNLCTTQEEADTRLFLHCKHAADYSSHIVVSSPDTDVFILALALSQEIGAHLYFHTGTGLQTRTIEVQRIHQELGSAVCDALIGLHCFTGCDTVSSLYGVGKVKAVKTLLSSTEHCHTFQQMGKCFDVNPHLYEPVEAFTCELYNLKGMKSVNLARWHMFKSGKSAERSLPPNQDSLQQHIQRANYQAAIYRYFLYTHAKKSN</sequence>
<dbReference type="AlphaFoldDB" id="A0ABD1KYT4"/>
<organism evidence="2 3">
    <name type="scientific">Coilia grayii</name>
    <name type="common">Gray's grenadier anchovy</name>
    <dbReference type="NCBI Taxonomy" id="363190"/>
    <lineage>
        <taxon>Eukaryota</taxon>
        <taxon>Metazoa</taxon>
        <taxon>Chordata</taxon>
        <taxon>Craniata</taxon>
        <taxon>Vertebrata</taxon>
        <taxon>Euteleostomi</taxon>
        <taxon>Actinopterygii</taxon>
        <taxon>Neopterygii</taxon>
        <taxon>Teleostei</taxon>
        <taxon>Clupei</taxon>
        <taxon>Clupeiformes</taxon>
        <taxon>Clupeoidei</taxon>
        <taxon>Engraulidae</taxon>
        <taxon>Coilinae</taxon>
        <taxon>Coilia</taxon>
    </lineage>
</organism>
<proteinExistence type="predicted"/>
<name>A0ABD1KYT4_9TELE</name>
<dbReference type="EMBL" id="JBHFQA010000001">
    <property type="protein sequence ID" value="KAL2104338.1"/>
    <property type="molecule type" value="Genomic_DNA"/>
</dbReference>
<evidence type="ECO:0000256" key="1">
    <source>
        <dbReference type="SAM" id="MobiDB-lite"/>
    </source>
</evidence>
<evidence type="ECO:0000313" key="3">
    <source>
        <dbReference type="Proteomes" id="UP001591681"/>
    </source>
</evidence>
<dbReference type="Proteomes" id="UP001591681">
    <property type="component" value="Unassembled WGS sequence"/>
</dbReference>
<comment type="caution">
    <text evidence="2">The sequence shown here is derived from an EMBL/GenBank/DDBJ whole genome shotgun (WGS) entry which is preliminary data.</text>
</comment>
<dbReference type="PANTHER" id="PTHR46704:SF9">
    <property type="entry name" value="BHLH DOMAIN-CONTAINING PROTEIN"/>
    <property type="match status" value="1"/>
</dbReference>
<reference evidence="2 3" key="1">
    <citation type="submission" date="2024-09" db="EMBL/GenBank/DDBJ databases">
        <title>A chromosome-level genome assembly of Gray's grenadier anchovy, Coilia grayii.</title>
        <authorList>
            <person name="Fu Z."/>
        </authorList>
    </citation>
    <scope>NUCLEOTIDE SEQUENCE [LARGE SCALE GENOMIC DNA]</scope>
    <source>
        <strain evidence="2">G4</strain>
        <tissue evidence="2">Muscle</tissue>
    </source>
</reference>
<accession>A0ABD1KYT4</accession>
<keyword evidence="3" id="KW-1185">Reference proteome</keyword>
<protein>
    <submittedName>
        <fullName evidence="2">Uncharacterized protein</fullName>
    </submittedName>
</protein>
<feature type="compositionally biased region" description="Basic and acidic residues" evidence="1">
    <location>
        <begin position="478"/>
        <end position="492"/>
    </location>
</feature>
<dbReference type="PANTHER" id="PTHR46704">
    <property type="entry name" value="CXC DOMAIN-CONTAINING PROTEIN-RELATED"/>
    <property type="match status" value="1"/>
</dbReference>
<evidence type="ECO:0000313" key="2">
    <source>
        <dbReference type="EMBL" id="KAL2104338.1"/>
    </source>
</evidence>